<sequence length="102" mass="11578">MGCNIPRLPFILLSWLLLAAATAFALERSDTFRPEGAGPRCSDQINILLQTRLNRLDQRWQESNPKATAMELEAQKVNQVVQAEAIKTHALKRYKCELELTL</sequence>
<comment type="caution">
    <text evidence="2">The sequence shown here is derived from an EMBL/GenBank/DDBJ whole genome shotgun (WGS) entry which is preliminary data.</text>
</comment>
<dbReference type="AlphaFoldDB" id="A0A2P7EFM5"/>
<organism evidence="2 3">
    <name type="scientific">Synechococcus lacustris str. Tous</name>
    <dbReference type="NCBI Taxonomy" id="1910958"/>
    <lineage>
        <taxon>Bacteria</taxon>
        <taxon>Bacillati</taxon>
        <taxon>Cyanobacteriota</taxon>
        <taxon>Cyanophyceae</taxon>
        <taxon>Synechococcales</taxon>
        <taxon>Synechococcaceae</taxon>
        <taxon>Synechococcus</taxon>
    </lineage>
</organism>
<dbReference type="Proteomes" id="UP000240206">
    <property type="component" value="Unassembled WGS sequence"/>
</dbReference>
<reference evidence="3" key="1">
    <citation type="submission" date="2018-03" db="EMBL/GenBank/DDBJ databases">
        <title>Ecological and genomic features of two cosmopolitan and abundant freshwater picocyanobacteria.</title>
        <authorList>
            <person name="Cabello-Yeves P.J."/>
            <person name="Picazo A."/>
            <person name="Camacho A."/>
            <person name="Callieri C."/>
            <person name="Rosselli R."/>
            <person name="Roda-Garcia J."/>
            <person name="Coutinho F.H."/>
            <person name="Rodriguez-Valera F."/>
        </authorList>
    </citation>
    <scope>NUCLEOTIDE SEQUENCE [LARGE SCALE GENOMIC DNA]</scope>
    <source>
        <strain evidence="3">Tous</strain>
    </source>
</reference>
<evidence type="ECO:0000313" key="2">
    <source>
        <dbReference type="EMBL" id="PSI02026.1"/>
    </source>
</evidence>
<accession>A0A2P7EFM5</accession>
<keyword evidence="3" id="KW-1185">Reference proteome</keyword>
<proteinExistence type="predicted"/>
<evidence type="ECO:0000313" key="3">
    <source>
        <dbReference type="Proteomes" id="UP000240206"/>
    </source>
</evidence>
<evidence type="ECO:0000256" key="1">
    <source>
        <dbReference type="SAM" id="SignalP"/>
    </source>
</evidence>
<dbReference type="EMBL" id="PXVC01000014">
    <property type="protein sequence ID" value="PSI02026.1"/>
    <property type="molecule type" value="Genomic_DNA"/>
</dbReference>
<feature type="signal peptide" evidence="1">
    <location>
        <begin position="1"/>
        <end position="25"/>
    </location>
</feature>
<feature type="chain" id="PRO_5015124459" evidence="1">
    <location>
        <begin position="26"/>
        <end position="102"/>
    </location>
</feature>
<gene>
    <name evidence="2" type="ORF">C7K08_05060</name>
</gene>
<protein>
    <submittedName>
        <fullName evidence="2">Uncharacterized protein</fullName>
    </submittedName>
</protein>
<keyword evidence="1" id="KW-0732">Signal</keyword>
<name>A0A2P7EFM5_9SYNE</name>